<feature type="signal peptide" evidence="3">
    <location>
        <begin position="1"/>
        <end position="19"/>
    </location>
</feature>
<evidence type="ECO:0000313" key="5">
    <source>
        <dbReference type="Proteomes" id="UP000707451"/>
    </source>
</evidence>
<comment type="caution">
    <text evidence="4">The sequence shown here is derived from an EMBL/GenBank/DDBJ whole genome shotgun (WGS) entry which is preliminary data.</text>
</comment>
<dbReference type="OrthoDB" id="2448008at2759"/>
<proteinExistence type="predicted"/>
<feature type="transmembrane region" description="Helical" evidence="2">
    <location>
        <begin position="181"/>
        <end position="203"/>
    </location>
</feature>
<feature type="compositionally biased region" description="Polar residues" evidence="1">
    <location>
        <begin position="315"/>
        <end position="331"/>
    </location>
</feature>
<accession>A0A9P7Y1H2</accession>
<evidence type="ECO:0000256" key="2">
    <source>
        <dbReference type="SAM" id="Phobius"/>
    </source>
</evidence>
<dbReference type="EMBL" id="JAHRHY010000003">
    <property type="protein sequence ID" value="KAG9071012.1"/>
    <property type="molecule type" value="Genomic_DNA"/>
</dbReference>
<keyword evidence="2" id="KW-0812">Transmembrane</keyword>
<dbReference type="AlphaFoldDB" id="A0A9P7Y1H2"/>
<feature type="chain" id="PRO_5040119848" description="Extracellular membrane protein CFEM domain-containing protein" evidence="3">
    <location>
        <begin position="20"/>
        <end position="436"/>
    </location>
</feature>
<feature type="compositionally biased region" description="Polar residues" evidence="1">
    <location>
        <begin position="275"/>
        <end position="300"/>
    </location>
</feature>
<feature type="compositionally biased region" description="Low complexity" evidence="1">
    <location>
        <begin position="356"/>
        <end position="409"/>
    </location>
</feature>
<feature type="compositionally biased region" description="Low complexity" evidence="1">
    <location>
        <begin position="332"/>
        <end position="347"/>
    </location>
</feature>
<dbReference type="Proteomes" id="UP000707451">
    <property type="component" value="Unassembled WGS sequence"/>
</dbReference>
<evidence type="ECO:0000256" key="1">
    <source>
        <dbReference type="SAM" id="MobiDB-lite"/>
    </source>
</evidence>
<feature type="region of interest" description="Disordered" evidence="1">
    <location>
        <begin position="312"/>
        <end position="436"/>
    </location>
</feature>
<keyword evidence="3" id="KW-0732">Signal</keyword>
<name>A0A9P7Y1H2_9FUNG</name>
<protein>
    <recommendedName>
        <fullName evidence="6">Extracellular membrane protein CFEM domain-containing protein</fullName>
    </recommendedName>
</protein>
<keyword evidence="5" id="KW-1185">Reference proteome</keyword>
<feature type="region of interest" description="Disordered" evidence="1">
    <location>
        <begin position="273"/>
        <end position="300"/>
    </location>
</feature>
<keyword evidence="2" id="KW-0472">Membrane</keyword>
<gene>
    <name evidence="4" type="ORF">KI688_008555</name>
</gene>
<evidence type="ECO:0000256" key="3">
    <source>
        <dbReference type="SAM" id="SignalP"/>
    </source>
</evidence>
<feature type="compositionally biased region" description="Polar residues" evidence="1">
    <location>
        <begin position="410"/>
        <end position="436"/>
    </location>
</feature>
<keyword evidence="2" id="KW-1133">Transmembrane helix</keyword>
<evidence type="ECO:0008006" key="6">
    <source>
        <dbReference type="Google" id="ProtNLM"/>
    </source>
</evidence>
<sequence length="436" mass="44218">MKVPVVLTAIVVAPATASAYVCPSPTDVAHACKQLNVFPLVCYNPDLNKDACNAKQCYQQYIDDYAVCQCRRTTSNFYEHSRNVEGLIRRCGGGLSNLYGPSSQYERNGGSGTQHYHGTTYYGGSTQVANGTTRTSSVGPAVRTRNTNVAGSTTAQPFVAPTPVPTDIPISAQSESMSGGAIAGTVLGILGAFGLAGLLGWCWRRSRATHVPVVSTTTRASHGATRTVVSEKTEPLVVKSANAGQTYHAASAPVAATAAGADAAAGAAGGAAYASRSQPARSNTSYPTTTSGVPAASTSHVQPGTAITCTTTGTSNIPAPSGQTTASIGQPGSTTTYNTTSSSGGNTHVHPGVSSTTYSTGGQQAAGATNASTTYTSGSSTGHTTIQPSSTTNTIYNTTTTPGRNATTTGSGNAGQTGNNSTIYSSNNGYNPKSHK</sequence>
<evidence type="ECO:0000313" key="4">
    <source>
        <dbReference type="EMBL" id="KAG9071012.1"/>
    </source>
</evidence>
<organism evidence="4 5">
    <name type="scientific">Linnemannia hyalina</name>
    <dbReference type="NCBI Taxonomy" id="64524"/>
    <lineage>
        <taxon>Eukaryota</taxon>
        <taxon>Fungi</taxon>
        <taxon>Fungi incertae sedis</taxon>
        <taxon>Mucoromycota</taxon>
        <taxon>Mortierellomycotina</taxon>
        <taxon>Mortierellomycetes</taxon>
        <taxon>Mortierellales</taxon>
        <taxon>Mortierellaceae</taxon>
        <taxon>Linnemannia</taxon>
    </lineage>
</organism>
<reference evidence="4" key="1">
    <citation type="submission" date="2021-06" db="EMBL/GenBank/DDBJ databases">
        <title>Genome Sequence of Mortierella hyaline Strain SCG-10, a Cold-Adapted, Nitrate-Reducing Fungus Isolated from Soil in Minnesota, USA.</title>
        <authorList>
            <person name="Aldossari N."/>
        </authorList>
    </citation>
    <scope>NUCLEOTIDE SEQUENCE</scope>
    <source>
        <strain evidence="4">SCG-10</strain>
    </source>
</reference>